<evidence type="ECO:0000313" key="4">
    <source>
        <dbReference type="Proteomes" id="UP001265301"/>
    </source>
</evidence>
<name>A0ABU3FPJ9_9ENTE</name>
<evidence type="ECO:0000256" key="1">
    <source>
        <dbReference type="SAM" id="MobiDB-lite"/>
    </source>
</evidence>
<proteinExistence type="predicted"/>
<feature type="compositionally biased region" description="Polar residues" evidence="1">
    <location>
        <begin position="44"/>
        <end position="53"/>
    </location>
</feature>
<gene>
    <name evidence="3" type="ORF">P7H59_05435</name>
</gene>
<feature type="compositionally biased region" description="Low complexity" evidence="1">
    <location>
        <begin position="30"/>
        <end position="43"/>
    </location>
</feature>
<comment type="caution">
    <text evidence="3">The sequence shown here is derived from an EMBL/GenBank/DDBJ whole genome shotgun (WGS) entry which is preliminary data.</text>
</comment>
<protein>
    <submittedName>
        <fullName evidence="3">DUF4767 domain-containing protein</fullName>
    </submittedName>
</protein>
<dbReference type="Proteomes" id="UP001265301">
    <property type="component" value="Unassembled WGS sequence"/>
</dbReference>
<sequence>MKKYLVLTLVLLAAAGCGRQTSTNEKRDQSLGAESSAAQSSSSNPTQESTKTLWTKEQEKQLALLMERWGETMGQKYQRFNEGESLNFQNSEITKDTLTKEGINLAGQNRDVAVFPPTEETGKVNIVSMYSDNSRLYLFIFDQRTPKVLVTESGKNDQGKLSFIETQNQALKDGYQAVVKGQPLPEFEKNDEGFNKLSPNLQALLATEILDDRISFDPALHGFFLRYYQEGKDLYVQLHSGAGVGHPIYHMVYEGNQVRPVEGFVRVSANQYEAIEMRSPVSNQTLFDRYQKNKAAYDSGEMNVQVEPKMKQYFNESKRIVEEQGGVG</sequence>
<accession>A0ABU3FPJ9</accession>
<keyword evidence="4" id="KW-1185">Reference proteome</keyword>
<evidence type="ECO:0000259" key="2">
    <source>
        <dbReference type="Pfam" id="PF15983"/>
    </source>
</evidence>
<dbReference type="PROSITE" id="PS51257">
    <property type="entry name" value="PROKAR_LIPOPROTEIN"/>
    <property type="match status" value="1"/>
</dbReference>
<dbReference type="RefSeq" id="WP_311818868.1">
    <property type="nucleotide sequence ID" value="NZ_JARQBN010000007.1"/>
</dbReference>
<organism evidence="3 4">
    <name type="scientific">Enterococcus viikkiensis</name>
    <dbReference type="NCBI Taxonomy" id="930854"/>
    <lineage>
        <taxon>Bacteria</taxon>
        <taxon>Bacillati</taxon>
        <taxon>Bacillota</taxon>
        <taxon>Bacilli</taxon>
        <taxon>Lactobacillales</taxon>
        <taxon>Enterococcaceae</taxon>
        <taxon>Enterococcus</taxon>
    </lineage>
</organism>
<evidence type="ECO:0000313" key="3">
    <source>
        <dbReference type="EMBL" id="MDT2827898.1"/>
    </source>
</evidence>
<feature type="domain" description="DUF4767" evidence="2">
    <location>
        <begin position="51"/>
        <end position="179"/>
    </location>
</feature>
<feature type="region of interest" description="Disordered" evidence="1">
    <location>
        <begin position="19"/>
        <end position="54"/>
    </location>
</feature>
<dbReference type="Pfam" id="PF15983">
    <property type="entry name" value="DUF4767"/>
    <property type="match status" value="1"/>
</dbReference>
<reference evidence="3 4" key="1">
    <citation type="submission" date="2023-03" db="EMBL/GenBank/DDBJ databases">
        <authorList>
            <person name="Shen W."/>
            <person name="Cai J."/>
        </authorList>
    </citation>
    <scope>NUCLEOTIDE SEQUENCE [LARGE SCALE GENOMIC DNA]</scope>
    <source>
        <strain evidence="3 4">B101</strain>
    </source>
</reference>
<dbReference type="InterPro" id="IPR031927">
    <property type="entry name" value="DUF4767"/>
</dbReference>
<dbReference type="EMBL" id="JARQBN010000007">
    <property type="protein sequence ID" value="MDT2827898.1"/>
    <property type="molecule type" value="Genomic_DNA"/>
</dbReference>